<dbReference type="EMBL" id="BDFE01000010">
    <property type="protein sequence ID" value="GAU08262.1"/>
    <property type="molecule type" value="Genomic_DNA"/>
</dbReference>
<dbReference type="Proteomes" id="UP000095200">
    <property type="component" value="Unassembled WGS sequence"/>
</dbReference>
<accession>A0A194ADV9</accession>
<dbReference type="AlphaFoldDB" id="A0A194ADV9"/>
<sequence>MSTGPSKLEPAATAHLRAVKSLYQFHQYVLGEFFMKICAISPFELASKHEIIAFIKKINHDLVILPGNSSNHPTIKEIQKNINSITKVFVEIGNGKLASTPCLVSKMNVIKMPSQLFAQNPTSHDVDNLVSIWSKRTIKVNGKQISFAICGEIDAFHKDGYVKYNQNLPFEILINPTHTIRGRWNHLGPKLSNLSKGTVVVHVANNDRNHHCLSTNVRIYEDSQLCPQYQSVNLSWAECKI</sequence>
<dbReference type="RefSeq" id="WP_141721059.1">
    <property type="nucleotide sequence ID" value="NZ_BDFE01000010.1"/>
</dbReference>
<name>A0A194ADV9_9BACT</name>
<dbReference type="STRING" id="1592317.DPF_0965"/>
<comment type="caution">
    <text evidence="1">The sequence shown here is derived from an EMBL/GenBank/DDBJ whole genome shotgun (WGS) entry which is preliminary data.</text>
</comment>
<evidence type="ECO:0000313" key="2">
    <source>
        <dbReference type="Proteomes" id="UP000095200"/>
    </source>
</evidence>
<evidence type="ECO:0000313" key="1">
    <source>
        <dbReference type="EMBL" id="GAU08262.1"/>
    </source>
</evidence>
<gene>
    <name evidence="1" type="ORF">DPF_0965</name>
</gene>
<proteinExistence type="predicted"/>
<organism evidence="1 2">
    <name type="scientific">Desulfoplanes formicivorans</name>
    <dbReference type="NCBI Taxonomy" id="1592317"/>
    <lineage>
        <taxon>Bacteria</taxon>
        <taxon>Pseudomonadati</taxon>
        <taxon>Thermodesulfobacteriota</taxon>
        <taxon>Desulfovibrionia</taxon>
        <taxon>Desulfovibrionales</taxon>
        <taxon>Desulfoplanaceae</taxon>
        <taxon>Desulfoplanes</taxon>
    </lineage>
</organism>
<dbReference type="OrthoDB" id="9978179at2"/>
<keyword evidence="2" id="KW-1185">Reference proteome</keyword>
<reference evidence="2" key="1">
    <citation type="submission" date="2016-06" db="EMBL/GenBank/DDBJ databases">
        <title>Draft genome sequence of Desulfoplanes formicivorans strain Pf12B.</title>
        <authorList>
            <person name="Watanabe M."/>
            <person name="Kojima H."/>
            <person name="Fukui M."/>
        </authorList>
    </citation>
    <scope>NUCLEOTIDE SEQUENCE [LARGE SCALE GENOMIC DNA]</scope>
    <source>
        <strain evidence="2">Pf12B</strain>
    </source>
</reference>
<protein>
    <submittedName>
        <fullName evidence="1">Uncharacterized protein</fullName>
    </submittedName>
</protein>